<dbReference type="Gene3D" id="3.30.160.60">
    <property type="entry name" value="Classic Zinc Finger"/>
    <property type="match status" value="1"/>
</dbReference>
<feature type="domain" description="C2H2-type" evidence="2">
    <location>
        <begin position="385"/>
        <end position="414"/>
    </location>
</feature>
<dbReference type="EMBL" id="QGMK01000135">
    <property type="protein sequence ID" value="TVY83953.1"/>
    <property type="molecule type" value="Genomic_DNA"/>
</dbReference>
<dbReference type="AlphaFoldDB" id="A0A8T9CMN6"/>
<dbReference type="Proteomes" id="UP000469558">
    <property type="component" value="Unassembled WGS sequence"/>
</dbReference>
<dbReference type="OrthoDB" id="2687452at2759"/>
<feature type="domain" description="C2H2-type" evidence="2">
    <location>
        <begin position="254"/>
        <end position="281"/>
    </location>
</feature>
<dbReference type="InterPro" id="IPR013087">
    <property type="entry name" value="Znf_C2H2_type"/>
</dbReference>
<keyword evidence="4" id="KW-1185">Reference proteome</keyword>
<proteinExistence type="predicted"/>
<evidence type="ECO:0000313" key="4">
    <source>
        <dbReference type="Proteomes" id="UP000469558"/>
    </source>
</evidence>
<protein>
    <recommendedName>
        <fullName evidence="2">C2H2-type domain-containing protein</fullName>
    </recommendedName>
</protein>
<feature type="region of interest" description="Disordered" evidence="1">
    <location>
        <begin position="1"/>
        <end position="36"/>
    </location>
</feature>
<evidence type="ECO:0000256" key="1">
    <source>
        <dbReference type="SAM" id="MobiDB-lite"/>
    </source>
</evidence>
<name>A0A8T9CMN6_9HELO</name>
<sequence>MDSNGSYSFDENALQQFAGSVPENDPGFQDFPDGPSDPLYAFPAFNQNAMQQAAADAGLQDFADGPLDPLFGFPGFSQSAMHQNAPNTGSQSLPDGFWNPALGVPGFDQNNLQPTAPDTGFFTHPANPHNATQQPTADSFALNGSGVVFGNAGSLAQSMSGTTPGLDNWHSDQSAYQASYHPYSFSQMTLPQSAVTDMFAPNALGPTPAYNVPYSVNPGSTTCQDFDVSLPLDESVTPSAAQSQSMSLSDPPFITCDRPGCTSAEVFPNLATRSQHIFAIHIRDVLNTSNICTWPGCTKSNLDTNKKLETHVTNIHIDPLLCTVTGCKRMAPFGRKGELDRHKASVHQQGRTWKCPRKDCKKHARRFPRKDKLREHIGLSGHSAFPCKYQHCSSKKWSKYITEAELGKHYKHDHGVFECGIQNCTGTISAFNDDRFKIHLWNEHHWRAQGLELWKGSEIIFDQMVEGSSDNAYTFTERDFEGNEVWKDCRECEEVSQSTAS</sequence>
<organism evidence="3 4">
    <name type="scientific">Lachnellula suecica</name>
    <dbReference type="NCBI Taxonomy" id="602035"/>
    <lineage>
        <taxon>Eukaryota</taxon>
        <taxon>Fungi</taxon>
        <taxon>Dikarya</taxon>
        <taxon>Ascomycota</taxon>
        <taxon>Pezizomycotina</taxon>
        <taxon>Leotiomycetes</taxon>
        <taxon>Helotiales</taxon>
        <taxon>Lachnaceae</taxon>
        <taxon>Lachnellula</taxon>
    </lineage>
</organism>
<comment type="caution">
    <text evidence="3">The sequence shown here is derived from an EMBL/GenBank/DDBJ whole genome shotgun (WGS) entry which is preliminary data.</text>
</comment>
<evidence type="ECO:0000313" key="3">
    <source>
        <dbReference type="EMBL" id="TVY83953.1"/>
    </source>
</evidence>
<evidence type="ECO:0000259" key="2">
    <source>
        <dbReference type="SMART" id="SM00355"/>
    </source>
</evidence>
<feature type="domain" description="C2H2-type" evidence="2">
    <location>
        <begin position="320"/>
        <end position="347"/>
    </location>
</feature>
<feature type="domain" description="C2H2-type" evidence="2">
    <location>
        <begin position="290"/>
        <end position="316"/>
    </location>
</feature>
<feature type="compositionally biased region" description="Polar residues" evidence="1">
    <location>
        <begin position="1"/>
        <end position="18"/>
    </location>
</feature>
<reference evidence="3 4" key="1">
    <citation type="submission" date="2018-05" db="EMBL/GenBank/DDBJ databases">
        <title>Genome sequencing and assembly of the regulated plant pathogen Lachnellula willkommii and related sister species for the development of diagnostic species identification markers.</title>
        <authorList>
            <person name="Giroux E."/>
            <person name="Bilodeau G."/>
        </authorList>
    </citation>
    <scope>NUCLEOTIDE SEQUENCE [LARGE SCALE GENOMIC DNA]</scope>
    <source>
        <strain evidence="3 4">CBS 268.59</strain>
    </source>
</reference>
<accession>A0A8T9CMN6</accession>
<dbReference type="SMART" id="SM00355">
    <property type="entry name" value="ZnF_C2H2"/>
    <property type="match status" value="5"/>
</dbReference>
<feature type="domain" description="C2H2-type" evidence="2">
    <location>
        <begin position="353"/>
        <end position="382"/>
    </location>
</feature>
<gene>
    <name evidence="3" type="ORF">LSUE1_G003334</name>
</gene>